<feature type="binding site" evidence="17">
    <location>
        <position position="454"/>
    </location>
    <ligand>
        <name>(6S)-NADPHX</name>
        <dbReference type="ChEBI" id="CHEBI:64076"/>
    </ligand>
</feature>
<comment type="similarity">
    <text evidence="3 19">In the N-terminal section; belongs to the NnrE/AIBP family.</text>
</comment>
<evidence type="ECO:0000313" key="22">
    <source>
        <dbReference type="EMBL" id="MBC8316977.1"/>
    </source>
</evidence>
<keyword evidence="13" id="KW-0511">Multifunctional enzyme</keyword>
<dbReference type="GO" id="GO:0005524">
    <property type="term" value="F:ATP binding"/>
    <property type="evidence" value="ECO:0007669"/>
    <property type="project" value="UniProtKB-UniRule"/>
</dbReference>
<dbReference type="InterPro" id="IPR030677">
    <property type="entry name" value="Nnr"/>
</dbReference>
<dbReference type="SUPFAM" id="SSF64153">
    <property type="entry name" value="YjeF N-terminal domain-like"/>
    <property type="match status" value="1"/>
</dbReference>
<feature type="binding site" evidence="17">
    <location>
        <position position="453"/>
    </location>
    <ligand>
        <name>AMP</name>
        <dbReference type="ChEBI" id="CHEBI:456215"/>
    </ligand>
</feature>
<dbReference type="PROSITE" id="PS51385">
    <property type="entry name" value="YJEF_N"/>
    <property type="match status" value="1"/>
</dbReference>
<comment type="caution">
    <text evidence="18">Lacks conserved residue(s) required for the propagation of feature annotation.</text>
</comment>
<dbReference type="Gene3D" id="3.40.1190.20">
    <property type="match status" value="1"/>
</dbReference>
<dbReference type="PROSITE" id="PS01050">
    <property type="entry name" value="YJEF_C_2"/>
    <property type="match status" value="1"/>
</dbReference>
<evidence type="ECO:0000256" key="1">
    <source>
        <dbReference type="ARBA" id="ARBA00000013"/>
    </source>
</evidence>
<dbReference type="InterPro" id="IPR000631">
    <property type="entry name" value="CARKD"/>
</dbReference>
<evidence type="ECO:0000256" key="9">
    <source>
        <dbReference type="ARBA" id="ARBA00022958"/>
    </source>
</evidence>
<organism evidence="22 23">
    <name type="scientific">Candidatus Desulfobia pelagia</name>
    <dbReference type="NCBI Taxonomy" id="2841692"/>
    <lineage>
        <taxon>Bacteria</taxon>
        <taxon>Pseudomonadati</taxon>
        <taxon>Thermodesulfobacteriota</taxon>
        <taxon>Desulfobulbia</taxon>
        <taxon>Desulfobulbales</taxon>
        <taxon>Desulfobulbaceae</taxon>
        <taxon>Candidatus Desulfobia</taxon>
    </lineage>
</organism>
<dbReference type="GO" id="GO:0052855">
    <property type="term" value="F:ADP-dependent NAD(P)H-hydrate dehydratase activity"/>
    <property type="evidence" value="ECO:0007669"/>
    <property type="project" value="UniProtKB-UniRule"/>
</dbReference>
<evidence type="ECO:0000256" key="18">
    <source>
        <dbReference type="HAMAP-Rule" id="MF_01966"/>
    </source>
</evidence>
<feature type="binding site" evidence="18">
    <location>
        <begin position="133"/>
        <end position="139"/>
    </location>
    <ligand>
        <name>(6S)-NADPHX</name>
        <dbReference type="ChEBI" id="CHEBI:64076"/>
    </ligand>
</feature>
<feature type="domain" description="YjeF C-terminal" evidence="20">
    <location>
        <begin position="229"/>
        <end position="512"/>
    </location>
</feature>
<feature type="binding site" evidence="17">
    <location>
        <position position="335"/>
    </location>
    <ligand>
        <name>(6S)-NADPHX</name>
        <dbReference type="ChEBI" id="CHEBI:64076"/>
    </ligand>
</feature>
<evidence type="ECO:0000256" key="16">
    <source>
        <dbReference type="ARBA" id="ARBA00049209"/>
    </source>
</evidence>
<feature type="binding site" evidence="18">
    <location>
        <position position="129"/>
    </location>
    <ligand>
        <name>K(+)</name>
        <dbReference type="ChEBI" id="CHEBI:29103"/>
    </ligand>
</feature>
<dbReference type="Proteomes" id="UP000614424">
    <property type="component" value="Unassembled WGS sequence"/>
</dbReference>
<comment type="function">
    <text evidence="14 19">Bifunctional enzyme that catalyzes the epimerization of the S- and R-forms of NAD(P)HX and the dehydration of the S-form of NAD(P)HX at the expense of ADP, which is converted to AMP. This allows the repair of both epimers of NAD(P)HX, a damaged form of NAD(P)H that is a result of enzymatic or heat-dependent hydration.</text>
</comment>
<comment type="catalytic activity">
    <reaction evidence="2 18 19">
        <text>(6R)-NADPHX = (6S)-NADPHX</text>
        <dbReference type="Rhea" id="RHEA:32227"/>
        <dbReference type="ChEBI" id="CHEBI:64076"/>
        <dbReference type="ChEBI" id="CHEBI:64077"/>
        <dbReference type="EC" id="5.1.99.6"/>
    </reaction>
</comment>
<dbReference type="HAMAP" id="MF_01965">
    <property type="entry name" value="NADHX_dehydratase"/>
    <property type="match status" value="1"/>
</dbReference>
<dbReference type="EMBL" id="JACNJZ010000063">
    <property type="protein sequence ID" value="MBC8316977.1"/>
    <property type="molecule type" value="Genomic_DNA"/>
</dbReference>
<feature type="binding site" evidence="18">
    <location>
        <position position="162"/>
    </location>
    <ligand>
        <name>(6S)-NADPHX</name>
        <dbReference type="ChEBI" id="CHEBI:64076"/>
    </ligand>
</feature>
<keyword evidence="9 18" id="KW-0630">Potassium</keyword>
<evidence type="ECO:0000256" key="3">
    <source>
        <dbReference type="ARBA" id="ARBA00006001"/>
    </source>
</evidence>
<comment type="catalytic activity">
    <reaction evidence="15 17 19">
        <text>(6S)-NADHX + ADP = AMP + phosphate + NADH + H(+)</text>
        <dbReference type="Rhea" id="RHEA:32223"/>
        <dbReference type="ChEBI" id="CHEBI:15378"/>
        <dbReference type="ChEBI" id="CHEBI:43474"/>
        <dbReference type="ChEBI" id="CHEBI:57945"/>
        <dbReference type="ChEBI" id="CHEBI:64074"/>
        <dbReference type="ChEBI" id="CHEBI:456215"/>
        <dbReference type="ChEBI" id="CHEBI:456216"/>
        <dbReference type="EC" id="4.2.1.136"/>
    </reaction>
</comment>
<dbReference type="SUPFAM" id="SSF53613">
    <property type="entry name" value="Ribokinase-like"/>
    <property type="match status" value="1"/>
</dbReference>
<feature type="domain" description="YjeF N-terminal" evidence="21">
    <location>
        <begin position="9"/>
        <end position="219"/>
    </location>
</feature>
<evidence type="ECO:0000256" key="15">
    <source>
        <dbReference type="ARBA" id="ARBA00048238"/>
    </source>
</evidence>
<dbReference type="PIRSF" id="PIRSF017184">
    <property type="entry name" value="Nnr"/>
    <property type="match status" value="1"/>
</dbReference>
<dbReference type="Gene3D" id="3.40.50.10260">
    <property type="entry name" value="YjeF N-terminal domain"/>
    <property type="match status" value="1"/>
</dbReference>
<keyword evidence="10 17" id="KW-0520">NAD</keyword>
<feature type="binding site" evidence="18">
    <location>
        <position position="165"/>
    </location>
    <ligand>
        <name>K(+)</name>
        <dbReference type="ChEBI" id="CHEBI:29103"/>
    </ligand>
</feature>
<keyword evidence="12 17" id="KW-0456">Lyase</keyword>
<name>A0A8J6NC54_9BACT</name>
<comment type="function">
    <text evidence="17">Catalyzes the dehydration of the S-form of NAD(P)HX at the expense of ADP, which is converted to AMP. Together with NAD(P)HX epimerase, which catalyzes the epimerization of the S- and R-forms, the enzyme allows the repair of both epimers of NAD(P)HX, a damaged form of NAD(P)H that is a result of enzymatic or heat-dependent hydration.</text>
</comment>
<comment type="function">
    <text evidence="18">Catalyzes the epimerization of the S- and R-forms of NAD(P)HX, a damaged form of NAD(P)H that is a result of enzymatic or heat-dependent hydration. This is a prerequisite for the S-specific NAD(P)H-hydrate dehydratase to allow the repair of both epimers of NAD(P)HX.</text>
</comment>
<proteinExistence type="inferred from homology"/>
<sequence length="519" mass="54638">MELALAEQMRKLDNAAIHEFGIPGIVLMENAGRKTCDGLIGRYGNPAGKRAVIFAGPGNNGGDGFVVARHLHQHRAEVVIYLLVDPDSVTGDAKTNLDIVQKLAIPIHTVTSTDSISEIELSSADFIIDGLFGTGLKRDIEGHFASAVDAMNSYSVPVVALDIPSGLHSDTGHPLGRCVSADATYTYGLPKPGQICYPGKKFCGYLEIIDIGIPPEAVDSAQLHLEVLDDKSISAMLQFRLPEGHKGTHGHMLVIGGSVGKTGAVILTAKGGLRSGSGLVSVCSPRQVNVIYESALHEAMTIPVEGTESGAPSIRDYAVIHDAISGKKAVVVGPGAGLDASTAELMRKLYKECEQPLVVDADALNSLAAQPSSIECDKAYVRILTPHPGEMARLTGMTVEQIQADRITIARDFSMKNNVYLVLKGASTVVSGPDGRVALNSTGNPGMGAGGMGDVLSGLIGGLLAQGLEPWSAACVSVYCHGMAADRLYQKMNQGYLATEVAEVFPEVITLLKTNKYLA</sequence>
<dbReference type="GO" id="GO:0110051">
    <property type="term" value="P:metabolite repair"/>
    <property type="evidence" value="ECO:0007669"/>
    <property type="project" value="TreeGrafter"/>
</dbReference>
<evidence type="ECO:0000256" key="5">
    <source>
        <dbReference type="ARBA" id="ARBA00022723"/>
    </source>
</evidence>
<evidence type="ECO:0000256" key="10">
    <source>
        <dbReference type="ARBA" id="ARBA00023027"/>
    </source>
</evidence>
<dbReference type="CDD" id="cd01171">
    <property type="entry name" value="YXKO-related"/>
    <property type="match status" value="1"/>
</dbReference>
<evidence type="ECO:0000256" key="19">
    <source>
        <dbReference type="PIRNR" id="PIRNR017184"/>
    </source>
</evidence>
<gene>
    <name evidence="18" type="primary">nnrE</name>
    <name evidence="17" type="synonym">nnrD</name>
    <name evidence="22" type="ORF">H8E41_03660</name>
</gene>
<dbReference type="InterPro" id="IPR017953">
    <property type="entry name" value="Carbohydrate_kinase_pred_CS"/>
</dbReference>
<dbReference type="NCBIfam" id="TIGR00196">
    <property type="entry name" value="yjeF_cterm"/>
    <property type="match status" value="1"/>
</dbReference>
<evidence type="ECO:0000256" key="12">
    <source>
        <dbReference type="ARBA" id="ARBA00023239"/>
    </source>
</evidence>
<evidence type="ECO:0000259" key="20">
    <source>
        <dbReference type="PROSITE" id="PS51383"/>
    </source>
</evidence>
<keyword evidence="11 18" id="KW-0413">Isomerase</keyword>
<keyword evidence="6 17" id="KW-0547">Nucleotide-binding</keyword>
<dbReference type="PANTHER" id="PTHR12592:SF0">
    <property type="entry name" value="ATP-DEPENDENT (S)-NAD(P)H-HYDRATE DEHYDRATASE"/>
    <property type="match status" value="1"/>
</dbReference>
<comment type="similarity">
    <text evidence="17">Belongs to the NnrD/CARKD family.</text>
</comment>
<dbReference type="EC" id="5.1.99.6" evidence="19"/>
<evidence type="ECO:0000256" key="14">
    <source>
        <dbReference type="ARBA" id="ARBA00025153"/>
    </source>
</evidence>
<feature type="binding site" evidence="18">
    <location>
        <position position="60"/>
    </location>
    <ligand>
        <name>K(+)</name>
        <dbReference type="ChEBI" id="CHEBI:29103"/>
    </ligand>
</feature>
<dbReference type="InterPro" id="IPR036652">
    <property type="entry name" value="YjeF_N_dom_sf"/>
</dbReference>
<comment type="similarity">
    <text evidence="4 19">In the C-terminal section; belongs to the NnrD/CARKD family.</text>
</comment>
<keyword evidence="5 18" id="KW-0479">Metal-binding</keyword>
<evidence type="ECO:0000256" key="8">
    <source>
        <dbReference type="ARBA" id="ARBA00022857"/>
    </source>
</evidence>
<dbReference type="GO" id="GO:0052856">
    <property type="term" value="F:NAD(P)HX epimerase activity"/>
    <property type="evidence" value="ECO:0007669"/>
    <property type="project" value="UniProtKB-UniRule"/>
</dbReference>
<dbReference type="Pfam" id="PF01256">
    <property type="entry name" value="Carb_kinase"/>
    <property type="match status" value="1"/>
</dbReference>
<evidence type="ECO:0000256" key="13">
    <source>
        <dbReference type="ARBA" id="ARBA00023268"/>
    </source>
</evidence>
<evidence type="ECO:0000313" key="23">
    <source>
        <dbReference type="Proteomes" id="UP000614424"/>
    </source>
</evidence>
<feature type="binding site" evidence="18">
    <location>
        <begin position="59"/>
        <end position="63"/>
    </location>
    <ligand>
        <name>(6S)-NADPHX</name>
        <dbReference type="ChEBI" id="CHEBI:64076"/>
    </ligand>
</feature>
<comment type="cofactor">
    <cofactor evidence="18 19">
        <name>K(+)</name>
        <dbReference type="ChEBI" id="CHEBI:29103"/>
    </cofactor>
    <text evidence="18 19">Binds 1 potassium ion per subunit.</text>
</comment>
<comment type="subunit">
    <text evidence="17">Homotetramer.</text>
</comment>
<evidence type="ECO:0000256" key="2">
    <source>
        <dbReference type="ARBA" id="ARBA00000909"/>
    </source>
</evidence>
<dbReference type="EC" id="4.2.1.136" evidence="19"/>
<dbReference type="GO" id="GO:0046496">
    <property type="term" value="P:nicotinamide nucleotide metabolic process"/>
    <property type="evidence" value="ECO:0007669"/>
    <property type="project" value="UniProtKB-UniRule"/>
</dbReference>
<keyword evidence="7 17" id="KW-0067">ATP-binding</keyword>
<accession>A0A8J6NC54</accession>
<evidence type="ECO:0000256" key="7">
    <source>
        <dbReference type="ARBA" id="ARBA00022840"/>
    </source>
</evidence>
<dbReference type="PANTHER" id="PTHR12592">
    <property type="entry name" value="ATP-DEPENDENT (S)-NAD(P)H-HYDRATE DEHYDRATASE FAMILY MEMBER"/>
    <property type="match status" value="1"/>
</dbReference>
<keyword evidence="8 17" id="KW-0521">NADP</keyword>
<evidence type="ECO:0000256" key="11">
    <source>
        <dbReference type="ARBA" id="ARBA00023235"/>
    </source>
</evidence>
<comment type="catalytic activity">
    <reaction evidence="16 17 19">
        <text>(6S)-NADPHX + ADP = AMP + phosphate + NADPH + H(+)</text>
        <dbReference type="Rhea" id="RHEA:32235"/>
        <dbReference type="ChEBI" id="CHEBI:15378"/>
        <dbReference type="ChEBI" id="CHEBI:43474"/>
        <dbReference type="ChEBI" id="CHEBI:57783"/>
        <dbReference type="ChEBI" id="CHEBI:64076"/>
        <dbReference type="ChEBI" id="CHEBI:456215"/>
        <dbReference type="ChEBI" id="CHEBI:456216"/>
        <dbReference type="EC" id="4.2.1.136"/>
    </reaction>
</comment>
<dbReference type="Pfam" id="PF03853">
    <property type="entry name" value="YjeF_N"/>
    <property type="match status" value="1"/>
</dbReference>
<evidence type="ECO:0000256" key="6">
    <source>
        <dbReference type="ARBA" id="ARBA00022741"/>
    </source>
</evidence>
<feature type="binding site" evidence="17">
    <location>
        <position position="264"/>
    </location>
    <ligand>
        <name>(6S)-NADPHX</name>
        <dbReference type="ChEBI" id="CHEBI:64076"/>
    </ligand>
</feature>
<dbReference type="InterPro" id="IPR004443">
    <property type="entry name" value="YjeF_N_dom"/>
</dbReference>
<dbReference type="HAMAP" id="MF_01966">
    <property type="entry name" value="NADHX_epimerase"/>
    <property type="match status" value="1"/>
</dbReference>
<comment type="caution">
    <text evidence="22">The sequence shown here is derived from an EMBL/GenBank/DDBJ whole genome shotgun (WGS) entry which is preliminary data.</text>
</comment>
<dbReference type="PROSITE" id="PS51383">
    <property type="entry name" value="YJEF_C_3"/>
    <property type="match status" value="1"/>
</dbReference>
<comment type="similarity">
    <text evidence="18">Belongs to the NnrE/AIBP family.</text>
</comment>
<feature type="binding site" evidence="17">
    <location>
        <begin position="424"/>
        <end position="428"/>
    </location>
    <ligand>
        <name>AMP</name>
        <dbReference type="ChEBI" id="CHEBI:456215"/>
    </ligand>
</feature>
<comment type="cofactor">
    <cofactor evidence="17">
        <name>Mg(2+)</name>
        <dbReference type="ChEBI" id="CHEBI:18420"/>
    </cofactor>
</comment>
<protein>
    <recommendedName>
        <fullName evidence="19">Bifunctional NAD(P)H-hydrate repair enzyme</fullName>
    </recommendedName>
    <alternativeName>
        <fullName evidence="19">Nicotinamide nucleotide repair protein</fullName>
    </alternativeName>
    <domain>
        <recommendedName>
            <fullName evidence="19">ADP-dependent (S)-NAD(P)H-hydrate dehydratase</fullName>
            <ecNumber evidence="19">4.2.1.136</ecNumber>
        </recommendedName>
        <alternativeName>
            <fullName evidence="19">ADP-dependent NAD(P)HX dehydratase</fullName>
        </alternativeName>
    </domain>
    <domain>
        <recommendedName>
            <fullName evidence="19">NAD(P)H-hydrate epimerase</fullName>
            <ecNumber evidence="19">5.1.99.6</ecNumber>
        </recommendedName>
    </domain>
</protein>
<dbReference type="AlphaFoldDB" id="A0A8J6NC54"/>
<reference evidence="22 23" key="1">
    <citation type="submission" date="2020-08" db="EMBL/GenBank/DDBJ databases">
        <title>Bridging the membrane lipid divide: bacteria of the FCB group superphylum have the potential to synthesize archaeal ether lipids.</title>
        <authorList>
            <person name="Villanueva L."/>
            <person name="Von Meijenfeldt F.A.B."/>
            <person name="Westbye A.B."/>
            <person name="Yadav S."/>
            <person name="Hopmans E.C."/>
            <person name="Dutilh B.E."/>
            <person name="Sinninghe Damste J.S."/>
        </authorList>
    </citation>
    <scope>NUCLEOTIDE SEQUENCE [LARGE SCALE GENOMIC DNA]</scope>
    <source>
        <strain evidence="22">NIOZ-UU47</strain>
    </source>
</reference>
<dbReference type="NCBIfam" id="TIGR00197">
    <property type="entry name" value="yjeF_nterm"/>
    <property type="match status" value="1"/>
</dbReference>
<evidence type="ECO:0000259" key="21">
    <source>
        <dbReference type="PROSITE" id="PS51385"/>
    </source>
</evidence>
<comment type="catalytic activity">
    <reaction evidence="1 18 19">
        <text>(6R)-NADHX = (6S)-NADHX</text>
        <dbReference type="Rhea" id="RHEA:32215"/>
        <dbReference type="ChEBI" id="CHEBI:64074"/>
        <dbReference type="ChEBI" id="CHEBI:64075"/>
        <dbReference type="EC" id="5.1.99.6"/>
    </reaction>
</comment>
<feature type="binding site" evidence="17">
    <location>
        <position position="387"/>
    </location>
    <ligand>
        <name>(6S)-NADPHX</name>
        <dbReference type="ChEBI" id="CHEBI:64076"/>
    </ligand>
</feature>
<dbReference type="InterPro" id="IPR029056">
    <property type="entry name" value="Ribokinase-like"/>
</dbReference>
<dbReference type="GO" id="GO:0046872">
    <property type="term" value="F:metal ion binding"/>
    <property type="evidence" value="ECO:0007669"/>
    <property type="project" value="UniProtKB-UniRule"/>
</dbReference>
<evidence type="ECO:0000256" key="17">
    <source>
        <dbReference type="HAMAP-Rule" id="MF_01965"/>
    </source>
</evidence>
<evidence type="ECO:0000256" key="4">
    <source>
        <dbReference type="ARBA" id="ARBA00009524"/>
    </source>
</evidence>